<protein>
    <submittedName>
        <fullName evidence="1">Uncharacterized protein</fullName>
    </submittedName>
</protein>
<accession>A0ABX3UD88</accession>
<gene>
    <name evidence="1" type="ORF">B2M27_15660</name>
</gene>
<name>A0ABX3UD88_KLUIN</name>
<dbReference type="EMBL" id="MWPR01000023">
    <property type="protein sequence ID" value="ORJ49439.1"/>
    <property type="molecule type" value="Genomic_DNA"/>
</dbReference>
<keyword evidence="1" id="KW-0614">Plasmid</keyword>
<sequence>MTPVFSFHIIASDNCHHSDNMQTYSHSVKLPDGRSGQIRLSGIFELSGSVPRIRNKQSVLLWGKRGRSPGRG</sequence>
<keyword evidence="2" id="KW-1185">Reference proteome</keyword>
<reference evidence="1 2" key="1">
    <citation type="submission" date="2017-02" db="EMBL/GenBank/DDBJ databases">
        <title>Draft genome sequence of a Kluyvera intermedia isolate from a patient with a pancreatic abscess.</title>
        <authorList>
            <person name="Thele R."/>
        </authorList>
    </citation>
    <scope>NUCLEOTIDE SEQUENCE [LARGE SCALE GENOMIC DNA]</scope>
    <source>
        <strain evidence="1 2">FOSA7093</strain>
        <plasmid evidence="1">unnamed2</plasmid>
    </source>
</reference>
<organism evidence="1 2">
    <name type="scientific">Kluyvera intermedia</name>
    <name type="common">Enterobacter intermedius</name>
    <dbReference type="NCBI Taxonomy" id="61648"/>
    <lineage>
        <taxon>Bacteria</taxon>
        <taxon>Pseudomonadati</taxon>
        <taxon>Pseudomonadota</taxon>
        <taxon>Gammaproteobacteria</taxon>
        <taxon>Enterobacterales</taxon>
        <taxon>Enterobacteriaceae</taxon>
        <taxon>Kluyvera</taxon>
    </lineage>
</organism>
<comment type="caution">
    <text evidence="1">The sequence shown here is derived from an EMBL/GenBank/DDBJ whole genome shotgun (WGS) entry which is preliminary data.</text>
</comment>
<dbReference type="Proteomes" id="UP000192521">
    <property type="component" value="Unassembled WGS sequence"/>
</dbReference>
<evidence type="ECO:0000313" key="2">
    <source>
        <dbReference type="Proteomes" id="UP000192521"/>
    </source>
</evidence>
<evidence type="ECO:0000313" key="1">
    <source>
        <dbReference type="EMBL" id="ORJ49439.1"/>
    </source>
</evidence>
<geneLocation type="plasmid" evidence="1">
    <name>unnamed2</name>
</geneLocation>
<proteinExistence type="predicted"/>